<dbReference type="Proteomes" id="UP000006247">
    <property type="component" value="Unassembled WGS sequence"/>
</dbReference>
<organism evidence="1 2">
    <name type="scientific">Corynebacterium matruchotii ATCC 33806</name>
    <dbReference type="NCBI Taxonomy" id="566549"/>
    <lineage>
        <taxon>Bacteria</taxon>
        <taxon>Bacillati</taxon>
        <taxon>Actinomycetota</taxon>
        <taxon>Actinomycetes</taxon>
        <taxon>Mycobacteriales</taxon>
        <taxon>Corynebacteriaceae</taxon>
        <taxon>Corynebacterium</taxon>
    </lineage>
</organism>
<dbReference type="EMBL" id="ACEB01000053">
    <property type="protein sequence ID" value="EEG25368.1"/>
    <property type="molecule type" value="Genomic_DNA"/>
</dbReference>
<reference evidence="1 2" key="1">
    <citation type="submission" date="2009-01" db="EMBL/GenBank/DDBJ databases">
        <authorList>
            <person name="Fulton L."/>
            <person name="Clifton S."/>
            <person name="Chinwalla A.T."/>
            <person name="Mitreva M."/>
            <person name="Sodergren E."/>
            <person name="Weinstock G."/>
            <person name="Clifton S."/>
            <person name="Dooling D.J."/>
            <person name="Fulton B."/>
            <person name="Minx P."/>
            <person name="Pepin K.H."/>
            <person name="Johnson M."/>
            <person name="Bhonagiri V."/>
            <person name="Nash W.E."/>
            <person name="Mardis E.R."/>
            <person name="Wilson R.K."/>
        </authorList>
    </citation>
    <scope>NUCLEOTIDE SEQUENCE [LARGE SCALE GENOMIC DNA]</scope>
    <source>
        <strain evidence="1 2">ATCC 33806</strain>
    </source>
</reference>
<gene>
    <name evidence="1" type="ORF">CORMATOL_02982</name>
</gene>
<comment type="caution">
    <text evidence="1">The sequence shown here is derived from an EMBL/GenBank/DDBJ whole genome shotgun (WGS) entry which is preliminary data.</text>
</comment>
<accession>C0E7J3</accession>
<dbReference type="HOGENOM" id="CLU_2492583_0_0_11"/>
<protein>
    <submittedName>
        <fullName evidence="1">Uncharacterized protein</fullName>
    </submittedName>
</protein>
<proteinExistence type="predicted"/>
<evidence type="ECO:0000313" key="1">
    <source>
        <dbReference type="EMBL" id="EEG25368.1"/>
    </source>
</evidence>
<evidence type="ECO:0000313" key="2">
    <source>
        <dbReference type="Proteomes" id="UP000006247"/>
    </source>
</evidence>
<sequence length="86" mass="10030">MRKPSNGHVSKAGWNAMNWQNISMFSLIALMSLRRARHNQLFDNSLASLKNWIARWVSFLRHHQNILICQKLLIFGVEPMMISPLI</sequence>
<name>C0E7J3_9CORY</name>
<dbReference type="AlphaFoldDB" id="C0E7J3"/>